<reference evidence="2" key="2">
    <citation type="journal article" date="2024" name="Plant">
        <title>Genomic evolution and insights into agronomic trait innovations of Sesamum species.</title>
        <authorList>
            <person name="Miao H."/>
            <person name="Wang L."/>
            <person name="Qu L."/>
            <person name="Liu H."/>
            <person name="Sun Y."/>
            <person name="Le M."/>
            <person name="Wang Q."/>
            <person name="Wei S."/>
            <person name="Zheng Y."/>
            <person name="Lin W."/>
            <person name="Duan Y."/>
            <person name="Cao H."/>
            <person name="Xiong S."/>
            <person name="Wang X."/>
            <person name="Wei L."/>
            <person name="Li C."/>
            <person name="Ma Q."/>
            <person name="Ju M."/>
            <person name="Zhao R."/>
            <person name="Li G."/>
            <person name="Mu C."/>
            <person name="Tian Q."/>
            <person name="Mei H."/>
            <person name="Zhang T."/>
            <person name="Gao T."/>
            <person name="Zhang H."/>
        </authorList>
    </citation>
    <scope>NUCLEOTIDE SEQUENCE</scope>
    <source>
        <strain evidence="2">G01</strain>
    </source>
</reference>
<dbReference type="InterPro" id="IPR043502">
    <property type="entry name" value="DNA/RNA_pol_sf"/>
</dbReference>
<reference evidence="2" key="1">
    <citation type="submission" date="2020-06" db="EMBL/GenBank/DDBJ databases">
        <authorList>
            <person name="Li T."/>
            <person name="Hu X."/>
            <person name="Zhang T."/>
            <person name="Song X."/>
            <person name="Zhang H."/>
            <person name="Dai N."/>
            <person name="Sheng W."/>
            <person name="Hou X."/>
            <person name="Wei L."/>
        </authorList>
    </citation>
    <scope>NUCLEOTIDE SEQUENCE</scope>
    <source>
        <strain evidence="2">G01</strain>
        <tissue evidence="2">Leaf</tissue>
    </source>
</reference>
<evidence type="ECO:0000313" key="2">
    <source>
        <dbReference type="EMBL" id="KAL0286283.1"/>
    </source>
</evidence>
<dbReference type="AlphaFoldDB" id="A0AAW2IXX8"/>
<name>A0AAW2IXX8_9LAMI</name>
<comment type="caution">
    <text evidence="2">The sequence shown here is derived from an EMBL/GenBank/DDBJ whole genome shotgun (WGS) entry which is preliminary data.</text>
</comment>
<feature type="domain" description="Reverse transcriptase Ty1/copia-type" evidence="1">
    <location>
        <begin position="1"/>
        <end position="106"/>
    </location>
</feature>
<gene>
    <name evidence="2" type="ORF">Sangu_2740900</name>
</gene>
<protein>
    <submittedName>
        <fullName evidence="2">Retrovirus-related Pol polyprotein from transposon RE1</fullName>
    </submittedName>
</protein>
<dbReference type="PANTHER" id="PTHR11439">
    <property type="entry name" value="GAG-POL-RELATED RETROTRANSPOSON"/>
    <property type="match status" value="1"/>
</dbReference>
<organism evidence="2">
    <name type="scientific">Sesamum angustifolium</name>
    <dbReference type="NCBI Taxonomy" id="2727405"/>
    <lineage>
        <taxon>Eukaryota</taxon>
        <taxon>Viridiplantae</taxon>
        <taxon>Streptophyta</taxon>
        <taxon>Embryophyta</taxon>
        <taxon>Tracheophyta</taxon>
        <taxon>Spermatophyta</taxon>
        <taxon>Magnoliopsida</taxon>
        <taxon>eudicotyledons</taxon>
        <taxon>Gunneridae</taxon>
        <taxon>Pentapetalae</taxon>
        <taxon>asterids</taxon>
        <taxon>lamiids</taxon>
        <taxon>Lamiales</taxon>
        <taxon>Pedaliaceae</taxon>
        <taxon>Sesamum</taxon>
    </lineage>
</organism>
<dbReference type="InterPro" id="IPR013103">
    <property type="entry name" value="RVT_2"/>
</dbReference>
<dbReference type="CDD" id="cd09272">
    <property type="entry name" value="RNase_HI_RT_Ty1"/>
    <property type="match status" value="1"/>
</dbReference>
<dbReference type="PANTHER" id="PTHR11439:SF470">
    <property type="entry name" value="CYSTEINE-RICH RLK (RECEPTOR-LIKE PROTEIN KINASE) 8"/>
    <property type="match status" value="1"/>
</dbReference>
<dbReference type="EMBL" id="JACGWK010001544">
    <property type="protein sequence ID" value="KAL0286283.1"/>
    <property type="molecule type" value="Genomic_DNA"/>
</dbReference>
<accession>A0AAW2IXX8</accession>
<proteinExistence type="predicted"/>
<dbReference type="Pfam" id="PF07727">
    <property type="entry name" value="RVT_2"/>
    <property type="match status" value="1"/>
</dbReference>
<evidence type="ECO:0000259" key="1">
    <source>
        <dbReference type="Pfam" id="PF07727"/>
    </source>
</evidence>
<dbReference type="SUPFAM" id="SSF56672">
    <property type="entry name" value="DNA/RNA polymerases"/>
    <property type="match status" value="1"/>
</dbReference>
<sequence length="317" mass="35782">MDVNNTFLHGHLDEDLYMVPPKGYSMEPSLVCKLERSLYGLKQASHQRNVEFTDKLTDFGFVQSVHDHCQFTKSTSLELMVLLIYVDDILVTGHCLHDIQKTKYALDIIQDIGLTHAKPASAPFLPGLKLSEAVENCCLILILTGGSLLPSDSTLMLRAFYDLNWVSCTNSRGSLTRFCVFLGNALVSWKTKKQSTISQSTAEVEYRSMVATVCELRWISYILTDLGVHLPLTIKLFCDNKAALHIMANPAFHERMKYIELDCHVVWDAYKLSFIAPSRVRSSSQIEDLFTKILPLKMFRFLFSKLGLFSVVPSQGA</sequence>